<feature type="transmembrane region" description="Helical" evidence="1">
    <location>
        <begin position="28"/>
        <end position="48"/>
    </location>
</feature>
<dbReference type="OrthoDB" id="138672at2"/>
<evidence type="ECO:0000313" key="2">
    <source>
        <dbReference type="EMBL" id="SIS47179.1"/>
    </source>
</evidence>
<feature type="transmembrane region" description="Helical" evidence="1">
    <location>
        <begin position="438"/>
        <end position="460"/>
    </location>
</feature>
<proteinExistence type="predicted"/>
<dbReference type="InterPro" id="IPR031599">
    <property type="entry name" value="ABC_tran_2"/>
</dbReference>
<evidence type="ECO:0000313" key="3">
    <source>
        <dbReference type="Proteomes" id="UP000187608"/>
    </source>
</evidence>
<organism evidence="2 3">
    <name type="scientific">Salimicrobium flavidum</name>
    <dbReference type="NCBI Taxonomy" id="570947"/>
    <lineage>
        <taxon>Bacteria</taxon>
        <taxon>Bacillati</taxon>
        <taxon>Bacillota</taxon>
        <taxon>Bacilli</taxon>
        <taxon>Bacillales</taxon>
        <taxon>Bacillaceae</taxon>
        <taxon>Salimicrobium</taxon>
    </lineage>
</organism>
<dbReference type="AlphaFoldDB" id="A0A1N7JCX9"/>
<protein>
    <submittedName>
        <fullName evidence="2">ABC-2 type transport system permease protein</fullName>
    </submittedName>
</protein>
<feature type="transmembrane region" description="Helical" evidence="1">
    <location>
        <begin position="183"/>
        <end position="202"/>
    </location>
</feature>
<feature type="transmembrane region" description="Helical" evidence="1">
    <location>
        <begin position="142"/>
        <end position="171"/>
    </location>
</feature>
<evidence type="ECO:0000256" key="1">
    <source>
        <dbReference type="SAM" id="Phobius"/>
    </source>
</evidence>
<sequence>MRKTYILMEIIIKMEFFRKEKGNGMRGLGFILAIPLAIIFYNLIYALFKDTFTTLSATGNEAGLLGIIFLMATTLIIVTTFVPAISSFYLSENVESYLPLPLRSYQIMLGKAASPLITAYFWNLFVTAPFLFMYMLQAGSGAFFFLFAIIIWVLFPVLPFLFVTSFLMFIMRFINISKYKDRAKALGGFFSLAFVLFINIMIRQNDEGPNEDVLTPMLKEGGLLSWVTAYVPNAKLAAMALADPFSTGGTLALTGFLLLTTGGVLLFLYFSETLYFKGVRGLSSGVRSSLKTRKKQTGKQKSILISIFWRDIKTIVRTPVFFTQILGHQFFAPLFLLVLLFLDSSSSFSAWSDGAGELQANTTLALMLAFSAVIGATSTSATSAFSRDGKSLLDFRYFPITFSELLKSKIAVAWSVPSFALTLFGIILGVMLPLSFPLWGSWLLLSYMILLVTSVIGVGLDMNEPKLGWSNEEEVFQHRFINLFLLFLSALVIAPVLILVWQLPGMQPLLVSVPFLFSVLALYLFIGQRTLTRKIVPSFVKKY</sequence>
<feature type="transmembrane region" description="Helical" evidence="1">
    <location>
        <begin position="411"/>
        <end position="432"/>
    </location>
</feature>
<dbReference type="STRING" id="570947.SAMN05421687_10552"/>
<feature type="transmembrane region" description="Helical" evidence="1">
    <location>
        <begin position="251"/>
        <end position="270"/>
    </location>
</feature>
<feature type="transmembrane region" description="Helical" evidence="1">
    <location>
        <begin position="112"/>
        <end position="136"/>
    </location>
</feature>
<dbReference type="Proteomes" id="UP000187608">
    <property type="component" value="Unassembled WGS sequence"/>
</dbReference>
<feature type="transmembrane region" description="Helical" evidence="1">
    <location>
        <begin position="509"/>
        <end position="526"/>
    </location>
</feature>
<accession>A0A1N7JCX9</accession>
<feature type="transmembrane region" description="Helical" evidence="1">
    <location>
        <begin position="362"/>
        <end position="386"/>
    </location>
</feature>
<keyword evidence="1" id="KW-0812">Transmembrane</keyword>
<keyword evidence="3" id="KW-1185">Reference proteome</keyword>
<reference evidence="3" key="1">
    <citation type="submission" date="2017-01" db="EMBL/GenBank/DDBJ databases">
        <authorList>
            <person name="Varghese N."/>
            <person name="Submissions S."/>
        </authorList>
    </citation>
    <scope>NUCLEOTIDE SEQUENCE [LARGE SCALE GENOMIC DNA]</scope>
    <source>
        <strain evidence="3">DSM 23127</strain>
    </source>
</reference>
<gene>
    <name evidence="2" type="ORF">SAMN05421687_10552</name>
</gene>
<feature type="transmembrane region" description="Helical" evidence="1">
    <location>
        <begin position="320"/>
        <end position="342"/>
    </location>
</feature>
<dbReference type="Pfam" id="PF16949">
    <property type="entry name" value="ABC_tran_2"/>
    <property type="match status" value="1"/>
</dbReference>
<keyword evidence="1" id="KW-1133">Transmembrane helix</keyword>
<dbReference type="EMBL" id="FTOC01000005">
    <property type="protein sequence ID" value="SIS47179.1"/>
    <property type="molecule type" value="Genomic_DNA"/>
</dbReference>
<keyword evidence="1" id="KW-0472">Membrane</keyword>
<feature type="transmembrane region" description="Helical" evidence="1">
    <location>
        <begin position="480"/>
        <end position="503"/>
    </location>
</feature>
<dbReference type="RefSeq" id="WP_076558619.1">
    <property type="nucleotide sequence ID" value="NZ_FTOC01000005.1"/>
</dbReference>
<name>A0A1N7JCX9_9BACI</name>
<feature type="transmembrane region" description="Helical" evidence="1">
    <location>
        <begin position="68"/>
        <end position="91"/>
    </location>
</feature>